<name>A0ABP3AR91_MYCUL</name>
<protein>
    <submittedName>
        <fullName evidence="1">PE-PGRS family domain protein</fullName>
    </submittedName>
</protein>
<accession>A0ABP3AR91</accession>
<comment type="caution">
    <text evidence="1">The sequence shown here is derived from an EMBL/GenBank/DDBJ whole genome shotgun (WGS) entry which is preliminary data.</text>
</comment>
<sequence length="56" mass="5452">METVEQCVLDVINAPTQALFGWSLIGNGTDGAPGSGQAGGNGGCCGATVVTVAQVE</sequence>
<organism evidence="1 2">
    <name type="scientific">Mycobacterium ulcerans str. Harvey</name>
    <dbReference type="NCBI Taxonomy" id="1299332"/>
    <lineage>
        <taxon>Bacteria</taxon>
        <taxon>Bacillati</taxon>
        <taxon>Actinomycetota</taxon>
        <taxon>Actinomycetes</taxon>
        <taxon>Mycobacteriales</taxon>
        <taxon>Mycobacteriaceae</taxon>
        <taxon>Mycobacterium</taxon>
        <taxon>Mycobacterium ulcerans group</taxon>
    </lineage>
</organism>
<reference evidence="1 2" key="1">
    <citation type="submission" date="2014-01" db="EMBL/GenBank/DDBJ databases">
        <authorList>
            <person name="Dobos K."/>
            <person name="Lenaerts A."/>
            <person name="Ordway D."/>
            <person name="DeGroote M.A."/>
            <person name="Parker T."/>
            <person name="Sizemore C."/>
            <person name="Tallon L.J."/>
            <person name="Sadzewicz L.K."/>
            <person name="Sengamalay N."/>
            <person name="Fraser C.M."/>
            <person name="Hine E."/>
            <person name="Shefchek K.A."/>
            <person name="Das S.P."/>
            <person name="Tettelin H."/>
        </authorList>
    </citation>
    <scope>NUCLEOTIDE SEQUENCE [LARGE SCALE GENOMIC DNA]</scope>
    <source>
        <strain evidence="1 2">Harvey</strain>
    </source>
</reference>
<evidence type="ECO:0000313" key="2">
    <source>
        <dbReference type="Proteomes" id="UP000020681"/>
    </source>
</evidence>
<evidence type="ECO:0000313" key="1">
    <source>
        <dbReference type="EMBL" id="EUA92306.1"/>
    </source>
</evidence>
<dbReference type="EMBL" id="JAOL01000078">
    <property type="protein sequence ID" value="EUA92306.1"/>
    <property type="molecule type" value="Genomic_DNA"/>
</dbReference>
<dbReference type="Proteomes" id="UP000020681">
    <property type="component" value="Unassembled WGS sequence"/>
</dbReference>
<proteinExistence type="predicted"/>
<gene>
    <name evidence="1" type="ORF">I551_1219</name>
</gene>
<keyword evidence="2" id="KW-1185">Reference proteome</keyword>